<protein>
    <submittedName>
        <fullName evidence="1">Uncharacterized protein</fullName>
    </submittedName>
</protein>
<proteinExistence type="predicted"/>
<accession>A0A1I0CJ14</accession>
<reference evidence="1 2" key="1">
    <citation type="submission" date="2016-10" db="EMBL/GenBank/DDBJ databases">
        <authorList>
            <person name="de Groot N.N."/>
        </authorList>
    </citation>
    <scope>NUCLEOTIDE SEQUENCE [LARGE SCALE GENOMIC DNA]</scope>
    <source>
        <strain evidence="1 2">DSM 19706</strain>
    </source>
</reference>
<dbReference type="STRING" id="349064.SAMN05660429_01216"/>
<gene>
    <name evidence="1" type="ORF">SAMN05660429_01216</name>
</gene>
<dbReference type="Proteomes" id="UP000199308">
    <property type="component" value="Unassembled WGS sequence"/>
</dbReference>
<sequence length="92" mass="10415">MLYGMKPDRITAMRDLIIEVRNEFPFALPEAEICAGKCVGCPKKLLELADTELTHWETELDAGETPSFGEIARLGKMCKNIRRGLVRNELIH</sequence>
<name>A0A1I0CJ14_THASX</name>
<dbReference type="AlphaFoldDB" id="A0A1I0CJ14"/>
<evidence type="ECO:0000313" key="2">
    <source>
        <dbReference type="Proteomes" id="UP000199308"/>
    </source>
</evidence>
<dbReference type="EMBL" id="FOHK01000005">
    <property type="protein sequence ID" value="SET19608.1"/>
    <property type="molecule type" value="Genomic_DNA"/>
</dbReference>
<evidence type="ECO:0000313" key="1">
    <source>
        <dbReference type="EMBL" id="SET19608.1"/>
    </source>
</evidence>
<keyword evidence="2" id="KW-1185">Reference proteome</keyword>
<organism evidence="1 2">
    <name type="scientific">Thalassotalea agarivorans</name>
    <name type="common">Thalassomonas agarivorans</name>
    <dbReference type="NCBI Taxonomy" id="349064"/>
    <lineage>
        <taxon>Bacteria</taxon>
        <taxon>Pseudomonadati</taxon>
        <taxon>Pseudomonadota</taxon>
        <taxon>Gammaproteobacteria</taxon>
        <taxon>Alteromonadales</taxon>
        <taxon>Colwelliaceae</taxon>
        <taxon>Thalassotalea</taxon>
    </lineage>
</organism>